<gene>
    <name evidence="1" type="ORF">JCM19240_6406</name>
</gene>
<evidence type="ECO:0000313" key="2">
    <source>
        <dbReference type="Proteomes" id="UP000029224"/>
    </source>
</evidence>
<proteinExistence type="predicted"/>
<name>A0A090T2P8_9VIBR</name>
<reference evidence="1 2" key="1">
    <citation type="submission" date="2014-09" db="EMBL/GenBank/DDBJ databases">
        <title>Vibrio maritimus JCM 19240. (C210) whole genome shotgun sequence.</title>
        <authorList>
            <person name="Sawabe T."/>
            <person name="Meirelles P."/>
            <person name="Nakanishi M."/>
            <person name="Sayaka M."/>
            <person name="Hattori M."/>
            <person name="Ohkuma M."/>
        </authorList>
    </citation>
    <scope>NUCLEOTIDE SEQUENCE [LARGE SCALE GENOMIC DNA]</scope>
    <source>
        <strain evidence="1 2">JCM 19240</strain>
    </source>
</reference>
<dbReference type="Proteomes" id="UP000029224">
    <property type="component" value="Unassembled WGS sequence"/>
</dbReference>
<keyword evidence="2" id="KW-1185">Reference proteome</keyword>
<reference evidence="1 2" key="2">
    <citation type="submission" date="2014-09" db="EMBL/GenBank/DDBJ databases">
        <authorList>
            <consortium name="NBRP consortium"/>
            <person name="Sawabe T."/>
            <person name="Meirelles P."/>
            <person name="Nakanishi M."/>
            <person name="Sayaka M."/>
            <person name="Hattori M."/>
            <person name="Ohkuma M."/>
        </authorList>
    </citation>
    <scope>NUCLEOTIDE SEQUENCE [LARGE SCALE GENOMIC DNA]</scope>
    <source>
        <strain evidence="1 2">JCM 19240</strain>
    </source>
</reference>
<accession>A0A090T2P8</accession>
<comment type="caution">
    <text evidence="1">The sequence shown here is derived from an EMBL/GenBank/DDBJ whole genome shotgun (WGS) entry which is preliminary data.</text>
</comment>
<dbReference type="AlphaFoldDB" id="A0A090T2P8"/>
<evidence type="ECO:0000313" key="1">
    <source>
        <dbReference type="EMBL" id="GAL32974.1"/>
    </source>
</evidence>
<sequence length="58" mass="6491">MLTSLANSEIEQPLLKAVKDAGYLGEIVEDLASTQKKQQQALQQHQTLQKRNTIWALA</sequence>
<organism evidence="1 2">
    <name type="scientific">Vibrio maritimus</name>
    <dbReference type="NCBI Taxonomy" id="990268"/>
    <lineage>
        <taxon>Bacteria</taxon>
        <taxon>Pseudomonadati</taxon>
        <taxon>Pseudomonadota</taxon>
        <taxon>Gammaproteobacteria</taxon>
        <taxon>Vibrionales</taxon>
        <taxon>Vibrionaceae</taxon>
        <taxon>Vibrio</taxon>
    </lineage>
</organism>
<protein>
    <submittedName>
        <fullName evidence="1">Uncharacterized protein</fullName>
    </submittedName>
</protein>
<dbReference type="EMBL" id="BBMT01000002">
    <property type="protein sequence ID" value="GAL32974.1"/>
    <property type="molecule type" value="Genomic_DNA"/>
</dbReference>